<reference evidence="5" key="1">
    <citation type="submission" date="2016-03" db="EMBL/GenBank/DDBJ databases">
        <authorList>
            <person name="Devillers H."/>
        </authorList>
    </citation>
    <scope>NUCLEOTIDE SEQUENCE [LARGE SCALE GENOMIC DNA]</scope>
</reference>
<dbReference type="GO" id="GO:0031966">
    <property type="term" value="C:mitochondrial membrane"/>
    <property type="evidence" value="ECO:0007669"/>
    <property type="project" value="EnsemblFungi"/>
</dbReference>
<evidence type="ECO:0000313" key="5">
    <source>
        <dbReference type="Proteomes" id="UP000190274"/>
    </source>
</evidence>
<dbReference type="AlphaFoldDB" id="A0A1G4JR66"/>
<dbReference type="GO" id="GO:0003729">
    <property type="term" value="F:mRNA binding"/>
    <property type="evidence" value="ECO:0007669"/>
    <property type="project" value="EnsemblFungi"/>
</dbReference>
<gene>
    <name evidence="4" type="ORF">LADA_0G01860G</name>
</gene>
<dbReference type="OrthoDB" id="10253878at2759"/>
<dbReference type="GO" id="GO:0043022">
    <property type="term" value="F:ribosome binding"/>
    <property type="evidence" value="ECO:0007669"/>
    <property type="project" value="EnsemblFungi"/>
</dbReference>
<dbReference type="GO" id="GO:0070131">
    <property type="term" value="P:positive regulation of mitochondrial translation"/>
    <property type="evidence" value="ECO:0007669"/>
    <property type="project" value="EnsemblFungi"/>
</dbReference>
<dbReference type="STRING" id="1266660.A0A1G4JR66"/>
<dbReference type="GO" id="GO:0005761">
    <property type="term" value="C:mitochondrial ribosome"/>
    <property type="evidence" value="ECO:0007669"/>
    <property type="project" value="EnsemblFungi"/>
</dbReference>
<evidence type="ECO:0000256" key="2">
    <source>
        <dbReference type="SAM" id="MobiDB-lite"/>
    </source>
</evidence>
<dbReference type="PANTHER" id="PTHR12184">
    <property type="entry name" value="UBIQUINOL-CYTOCHROME C REDUCTASE COMPLEX ASSEMBLY FACTOR 1 FAMILY MEMBER"/>
    <property type="match status" value="1"/>
</dbReference>
<feature type="domain" description="Ubiquinol-cytochrome c chaperone" evidence="3">
    <location>
        <begin position="147"/>
        <end position="290"/>
    </location>
</feature>
<keyword evidence="5" id="KW-1185">Reference proteome</keyword>
<evidence type="ECO:0000313" key="4">
    <source>
        <dbReference type="EMBL" id="SCU93204.1"/>
    </source>
</evidence>
<evidence type="ECO:0000259" key="3">
    <source>
        <dbReference type="Pfam" id="PF03981"/>
    </source>
</evidence>
<proteinExistence type="inferred from homology"/>
<dbReference type="InterPro" id="IPR007129">
    <property type="entry name" value="Ubiqinol_cyt_c_chaperone_CPB3"/>
</dbReference>
<evidence type="ECO:0000256" key="1">
    <source>
        <dbReference type="ARBA" id="ARBA00006407"/>
    </source>
</evidence>
<dbReference type="GO" id="GO:0050821">
    <property type="term" value="P:protein stabilization"/>
    <property type="evidence" value="ECO:0007669"/>
    <property type="project" value="EnsemblFungi"/>
</dbReference>
<dbReference type="PANTHER" id="PTHR12184:SF1">
    <property type="entry name" value="UBIQUINOL-CYTOCHROME-C REDUCTASE COMPLEX ASSEMBLY FACTOR 1"/>
    <property type="match status" value="1"/>
</dbReference>
<organism evidence="4 5">
    <name type="scientific">Lachancea dasiensis</name>
    <dbReference type="NCBI Taxonomy" id="1072105"/>
    <lineage>
        <taxon>Eukaryota</taxon>
        <taxon>Fungi</taxon>
        <taxon>Dikarya</taxon>
        <taxon>Ascomycota</taxon>
        <taxon>Saccharomycotina</taxon>
        <taxon>Saccharomycetes</taxon>
        <taxon>Saccharomycetales</taxon>
        <taxon>Saccharomycetaceae</taxon>
        <taxon>Lachancea</taxon>
    </lineage>
</organism>
<dbReference type="EMBL" id="LT598457">
    <property type="protein sequence ID" value="SCU93204.1"/>
    <property type="molecule type" value="Genomic_DNA"/>
</dbReference>
<accession>A0A1G4JR66</accession>
<comment type="similarity">
    <text evidence="1">Belongs to the CBP3 family.</text>
</comment>
<dbReference type="Proteomes" id="UP000190274">
    <property type="component" value="Chromosome G"/>
</dbReference>
<dbReference type="GO" id="GO:0034551">
    <property type="term" value="P:mitochondrial respiratory chain complex III assembly"/>
    <property type="evidence" value="ECO:0007669"/>
    <property type="project" value="EnsemblFungi"/>
</dbReference>
<protein>
    <submittedName>
        <fullName evidence="4">LADA_0G01860g1_1</fullName>
    </submittedName>
</protein>
<feature type="region of interest" description="Disordered" evidence="2">
    <location>
        <begin position="36"/>
        <end position="76"/>
    </location>
</feature>
<dbReference type="InterPro" id="IPR021150">
    <property type="entry name" value="Ubiq_cyt_c_chap"/>
</dbReference>
<name>A0A1G4JR66_9SACH</name>
<dbReference type="Pfam" id="PF03981">
    <property type="entry name" value="Ubiq_cyt_C_chap"/>
    <property type="match status" value="1"/>
</dbReference>
<sequence>MLNFASLPARSSTFRTIGLTGHVRISQIASFSTKINQADGRKRDNSPEELASNSHLKSAPIDYSNNAPVNPKKKRPLLSDSKYESRLYQLPKWKEALGEIVIRSFNLDMDKVRSGPVAGSHYYAMCKEQGLQFENEPLSATAKFFYEDLKLPRTFSQWFQITILHEWILFVRMRAMPFKYGRNYQQKLVDRTFTDIELRLFDEMNVNSSRIADQYLKDFNSQLRGAVFAYDEGFCTDDSTLAAAIWRNLFGGRKNVDMIHLEAMVRYVRAQLYVLSKMSDREFAMGGFKFVSPDETVHRLTPQEEAVMKKAVAEKYEAMDKNPDLLPSERSKLSYEN</sequence>
<dbReference type="GO" id="GO:0061671">
    <property type="term" value="C:Cbp3p-Cbp6 complex"/>
    <property type="evidence" value="ECO:0007669"/>
    <property type="project" value="EnsemblFungi"/>
</dbReference>